<dbReference type="PANTHER" id="PTHR35983">
    <property type="entry name" value="UPF0166 PROTEIN TM_0021"/>
    <property type="match status" value="1"/>
</dbReference>
<evidence type="ECO:0000256" key="1">
    <source>
        <dbReference type="ARBA" id="ARBA00010554"/>
    </source>
</evidence>
<evidence type="ECO:0000313" key="2">
    <source>
        <dbReference type="EMBL" id="AEJ61979.1"/>
    </source>
</evidence>
<proteinExistence type="inferred from homology"/>
<dbReference type="Gene3D" id="3.30.70.120">
    <property type="match status" value="1"/>
</dbReference>
<dbReference type="OrthoDB" id="9795599at2"/>
<dbReference type="Pfam" id="PF02641">
    <property type="entry name" value="DUF190"/>
    <property type="match status" value="1"/>
</dbReference>
<dbReference type="InterPro" id="IPR011322">
    <property type="entry name" value="N-reg_PII-like_a/b"/>
</dbReference>
<dbReference type="Proteomes" id="UP000007254">
    <property type="component" value="Chromosome"/>
</dbReference>
<accession>G0GBW8</accession>
<dbReference type="EMBL" id="CP002903">
    <property type="protein sequence ID" value="AEJ61979.1"/>
    <property type="molecule type" value="Genomic_DNA"/>
</dbReference>
<dbReference type="InterPro" id="IPR015867">
    <property type="entry name" value="N-reg_PII/ATP_PRibTrfase_C"/>
</dbReference>
<dbReference type="InterPro" id="IPR003793">
    <property type="entry name" value="UPF0166"/>
</dbReference>
<sequence>MVAIRLRIYTSEDEKIGHIPLYEAVAEQARTLGLAGLTVFRGIFGFGRERHIHTVKVLSLSENLPVVLELIDTKERIDALLPFLDTHLRNGIYTLEEVELYIPHSGKG</sequence>
<evidence type="ECO:0000313" key="3">
    <source>
        <dbReference type="Proteomes" id="UP000007254"/>
    </source>
</evidence>
<dbReference type="AlphaFoldDB" id="G0GBW8"/>
<protein>
    <submittedName>
        <fullName evidence="2">Uncharacterized protein</fullName>
    </submittedName>
</protein>
<dbReference type="PANTHER" id="PTHR35983:SF1">
    <property type="entry name" value="UPF0166 PROTEIN TM_0021"/>
    <property type="match status" value="1"/>
</dbReference>
<reference evidence="2 3" key="1">
    <citation type="submission" date="2011-06" db="EMBL/GenBank/DDBJ databases">
        <title>The complete genome of Spirochaeta thermophila DSM 6578.</title>
        <authorList>
            <consortium name="US DOE Joint Genome Institute (JGI-PGF)"/>
            <person name="Lucas S."/>
            <person name="Lapidus A."/>
            <person name="Bruce D."/>
            <person name="Goodwin L."/>
            <person name="Pitluck S."/>
            <person name="Peters L."/>
            <person name="Kyrpides N."/>
            <person name="Mavromatis K."/>
            <person name="Ivanova N."/>
            <person name="Mikailova N."/>
            <person name="Pagani I."/>
            <person name="Chertkov O."/>
            <person name="Detter J.C."/>
            <person name="Tapia R."/>
            <person name="Han C."/>
            <person name="Land M."/>
            <person name="Hauser L."/>
            <person name="Markowitz V."/>
            <person name="Cheng J.-F."/>
            <person name="Hugenholtz P."/>
            <person name="Woyke T."/>
            <person name="Wu D."/>
            <person name="Spring S."/>
            <person name="Merkhoffer B."/>
            <person name="Schneider S."/>
            <person name="Klenk H.-P."/>
            <person name="Eisen J.A."/>
        </authorList>
    </citation>
    <scope>NUCLEOTIDE SEQUENCE [LARGE SCALE GENOMIC DNA]</scope>
    <source>
        <strain evidence="3">ATCC 700085 / DSM 6578 / Z-1203</strain>
    </source>
</reference>
<organism evidence="2 3">
    <name type="scientific">Winmispira thermophila (strain ATCC 700085 / DSM 6578 / Z-1203)</name>
    <name type="common">Spirochaeta thermophila</name>
    <dbReference type="NCBI Taxonomy" id="869211"/>
    <lineage>
        <taxon>Bacteria</taxon>
        <taxon>Pseudomonadati</taxon>
        <taxon>Spirochaetota</taxon>
        <taxon>Spirochaetia</taxon>
        <taxon>Winmispirales</taxon>
        <taxon>Winmispiraceae</taxon>
        <taxon>Winmispira</taxon>
    </lineage>
</organism>
<name>G0GBW8_WINT7</name>
<dbReference type="STRING" id="869211.Spith_1719"/>
<gene>
    <name evidence="2" type="ordered locus">Spith_1719</name>
</gene>
<dbReference type="RefSeq" id="WP_014625308.1">
    <property type="nucleotide sequence ID" value="NC_017583.1"/>
</dbReference>
<dbReference type="SUPFAM" id="SSF54913">
    <property type="entry name" value="GlnB-like"/>
    <property type="match status" value="1"/>
</dbReference>
<dbReference type="HOGENOM" id="CLU_146749_0_1_12"/>
<dbReference type="KEGG" id="stq:Spith_1719"/>
<comment type="similarity">
    <text evidence="1">Belongs to the UPF0166 family.</text>
</comment>
<keyword evidence="3" id="KW-1185">Reference proteome</keyword>